<evidence type="ECO:0000313" key="2">
    <source>
        <dbReference type="Proteomes" id="UP000436088"/>
    </source>
</evidence>
<reference evidence="1" key="1">
    <citation type="submission" date="2019-09" db="EMBL/GenBank/DDBJ databases">
        <title>Draft genome information of white flower Hibiscus syriacus.</title>
        <authorList>
            <person name="Kim Y.-M."/>
        </authorList>
    </citation>
    <scope>NUCLEOTIDE SEQUENCE [LARGE SCALE GENOMIC DNA]</scope>
    <source>
        <strain evidence="1">YM2019G1</strain>
    </source>
</reference>
<keyword evidence="2" id="KW-1185">Reference proteome</keyword>
<dbReference type="SUPFAM" id="SSF52047">
    <property type="entry name" value="RNI-like"/>
    <property type="match status" value="1"/>
</dbReference>
<dbReference type="Gene3D" id="3.80.10.10">
    <property type="entry name" value="Ribonuclease Inhibitor"/>
    <property type="match status" value="1"/>
</dbReference>
<proteinExistence type="predicted"/>
<sequence length="217" mass="24247">MDLMEDNGDFRCWDELITDAWGRFSRIFHFRKYLPLSRGYANRGGGRLQDRIVGSLKNLCVTGLANDESFSFIVDNNSIVDIVNLIIAAIIYSFFPASSAKSLQTLRLPGSEISDSIVEQVAGRLSSVTFLDFSYCRNIGAPALEVIGKHCKLLMGLRRTMHPLGVIDKLSQDDEAFAIAMTMTKLKQLEDYRPTKRGNEDSIPPVIMYALNQTASI</sequence>
<organism evidence="1 2">
    <name type="scientific">Hibiscus syriacus</name>
    <name type="common">Rose of Sharon</name>
    <dbReference type="NCBI Taxonomy" id="106335"/>
    <lineage>
        <taxon>Eukaryota</taxon>
        <taxon>Viridiplantae</taxon>
        <taxon>Streptophyta</taxon>
        <taxon>Embryophyta</taxon>
        <taxon>Tracheophyta</taxon>
        <taxon>Spermatophyta</taxon>
        <taxon>Magnoliopsida</taxon>
        <taxon>eudicotyledons</taxon>
        <taxon>Gunneridae</taxon>
        <taxon>Pentapetalae</taxon>
        <taxon>rosids</taxon>
        <taxon>malvids</taxon>
        <taxon>Malvales</taxon>
        <taxon>Malvaceae</taxon>
        <taxon>Malvoideae</taxon>
        <taxon>Hibiscus</taxon>
    </lineage>
</organism>
<evidence type="ECO:0000313" key="1">
    <source>
        <dbReference type="EMBL" id="KAE8694070.1"/>
    </source>
</evidence>
<accession>A0A6A2ZQP1</accession>
<dbReference type="InterPro" id="IPR032675">
    <property type="entry name" value="LRR_dom_sf"/>
</dbReference>
<comment type="caution">
    <text evidence="1">The sequence shown here is derived from an EMBL/GenBank/DDBJ whole genome shotgun (WGS) entry which is preliminary data.</text>
</comment>
<dbReference type="Proteomes" id="UP000436088">
    <property type="component" value="Unassembled WGS sequence"/>
</dbReference>
<gene>
    <name evidence="1" type="ORF">F3Y22_tig00110788pilonHSYRG00378</name>
</gene>
<protein>
    <submittedName>
        <fullName evidence="1">Uncharacterized protein</fullName>
    </submittedName>
</protein>
<name>A0A6A2ZQP1_HIBSY</name>
<dbReference type="EMBL" id="VEPZ02001112">
    <property type="protein sequence ID" value="KAE8694070.1"/>
    <property type="molecule type" value="Genomic_DNA"/>
</dbReference>
<dbReference type="AlphaFoldDB" id="A0A6A2ZQP1"/>